<dbReference type="SUPFAM" id="SSF57424">
    <property type="entry name" value="LDL receptor-like module"/>
    <property type="match status" value="8"/>
</dbReference>
<feature type="disulfide bond" evidence="20">
    <location>
        <begin position="67"/>
        <end position="79"/>
    </location>
</feature>
<dbReference type="SUPFAM" id="SSF57196">
    <property type="entry name" value="EGF/Laminin"/>
    <property type="match status" value="3"/>
</dbReference>
<feature type="disulfide bond" evidence="20">
    <location>
        <begin position="168"/>
        <end position="183"/>
    </location>
</feature>
<feature type="repeat" description="LDL-receptor class B" evidence="21">
    <location>
        <begin position="637"/>
        <end position="681"/>
    </location>
</feature>
<feature type="repeat" description="LDL-receptor class B" evidence="21">
    <location>
        <begin position="550"/>
        <end position="592"/>
    </location>
</feature>
<evidence type="ECO:0000256" key="4">
    <source>
        <dbReference type="ARBA" id="ARBA00022548"/>
    </source>
</evidence>
<dbReference type="FunFam" id="4.10.400.10:FF:000046">
    <property type="entry name" value="Very low density lipoprotein receptor"/>
    <property type="match status" value="1"/>
</dbReference>
<dbReference type="InterPro" id="IPR011042">
    <property type="entry name" value="6-blade_b-propeller_TolB-like"/>
</dbReference>
<organism evidence="26 27">
    <name type="scientific">Salmo trutta</name>
    <name type="common">Brown trout</name>
    <dbReference type="NCBI Taxonomy" id="8032"/>
    <lineage>
        <taxon>Eukaryota</taxon>
        <taxon>Metazoa</taxon>
        <taxon>Chordata</taxon>
        <taxon>Craniata</taxon>
        <taxon>Vertebrata</taxon>
        <taxon>Euteleostomi</taxon>
        <taxon>Actinopterygii</taxon>
        <taxon>Neopterygii</taxon>
        <taxon>Teleostei</taxon>
        <taxon>Protacanthopterygii</taxon>
        <taxon>Salmoniformes</taxon>
        <taxon>Salmonidae</taxon>
        <taxon>Salmoninae</taxon>
        <taxon>Salmo</taxon>
    </lineage>
</organism>
<feature type="disulfide bond" evidence="20">
    <location>
        <begin position="312"/>
        <end position="324"/>
    </location>
</feature>
<sequence length="865" mass="96088">MVRLYFLLAAQACGWLATATLSYRSHMPCFTVAGWYLRHSGSLKRTLVQRCCAICISLFLTGSKTECEPSQFQCGNGRCIPSVWQCDGDEDCSDGSDEHTCVRKTCAEVDFVCRNGQCVPKRWHCDGEPDCEDGSDESVEVCHTRTCRVNEFSCGAGSTQCIPVFWKCDGEKDCDNGEDEINCGNITCASLEFTCASGRCISRNFVCNGEDDCGDGSDEQECAPSSCGPSEFQCGNATCIPGSWVCDDDVDCQDQSDESPQRCGRHPTPPAKCSPSETQCGSGECIHRKWRCDGDADCKDGSDEANCPVRTCRPDQFKCEDGNCIHGSRQCNSLRDCADGTDEVNCKNLTQCNGPDRFKCRSGECIEMSKVCNKARDCPDWSDEPIKECNLNECLLNNGGCSHMCRDMVIGYECDCTPGLQLIDRKTCGDINECMNPGICSQICINLKGGYKCECHNSYQMDPTTGVCKAVGTEPCLIFTNRRDIRKLGLERREYTQIVEQLRNTVALDADFTQQRLFWADLSQRAIFSHVKVIDNVQTPVGIAVDWIYKNIYWSDLGTKTIAVANFIGTKRKVLFDSGLKEPASVAVDPLSGFLYWSDWGEPAKIEKSGMNGVDRQVLVETDIQWPNGITLDLIKSRLYWVDSKLHMLSSVDLNGDNRRKVLQSPEYLAHPFAVTVFEDRVFWTDGENEAIYGANKFTGSDVITLASNLNEPQDIIVYHELIQLSGTNWCNEKAQNGGCAYMCLPAPQINKYSPKYTCVCPKDQTLASNGLHCSPGKYCNVNIRLDSEGLNCAVMLMFLAMAAAGGYLMWRNWQLKNKKSMNFDNPVYLKTTEEDLNIDISRHSSNIGHTYPAISVVNTEDDLS</sequence>
<feature type="disulfide bond" evidence="20">
    <location>
        <begin position="113"/>
        <end position="131"/>
    </location>
</feature>
<proteinExistence type="predicted"/>
<feature type="disulfide bond" evidence="20">
    <location>
        <begin position="331"/>
        <end position="346"/>
    </location>
</feature>
<evidence type="ECO:0000256" key="10">
    <source>
        <dbReference type="ARBA" id="ARBA00023055"/>
    </source>
</evidence>
<evidence type="ECO:0000256" key="15">
    <source>
        <dbReference type="ARBA" id="ARBA00023170"/>
    </source>
</evidence>
<keyword evidence="18" id="KW-0753">Steroid metabolism</keyword>
<evidence type="ECO:0000256" key="13">
    <source>
        <dbReference type="ARBA" id="ARBA00023157"/>
    </source>
</evidence>
<feature type="chain" id="PRO_5025328633" evidence="23">
    <location>
        <begin position="23"/>
        <end position="865"/>
    </location>
</feature>
<feature type="disulfide bond" evidence="20">
    <location>
        <begin position="319"/>
        <end position="337"/>
    </location>
</feature>
<dbReference type="PROSITE" id="PS01187">
    <property type="entry name" value="EGF_CA"/>
    <property type="match status" value="1"/>
</dbReference>
<dbReference type="InterPro" id="IPR002172">
    <property type="entry name" value="LDrepeatLR_classA_rpt"/>
</dbReference>
<evidence type="ECO:0000313" key="27">
    <source>
        <dbReference type="Proteomes" id="UP000472277"/>
    </source>
</evidence>
<keyword evidence="3" id="KW-0245">EGF-like domain</keyword>
<dbReference type="FunFam" id="4.10.400.10:FF:000049">
    <property type="entry name" value="Very low density lipoprotein receptor"/>
    <property type="match status" value="1"/>
</dbReference>
<reference evidence="26" key="2">
    <citation type="submission" date="2025-09" db="UniProtKB">
        <authorList>
            <consortium name="Ensembl"/>
        </authorList>
    </citation>
    <scope>IDENTIFICATION</scope>
</reference>
<dbReference type="FunFam" id="4.10.400.10:FF:000053">
    <property type="entry name" value="Very low density lipoprotein receptor"/>
    <property type="match status" value="1"/>
</dbReference>
<dbReference type="PROSITE" id="PS50068">
    <property type="entry name" value="LDLRA_2"/>
    <property type="match status" value="8"/>
</dbReference>
<evidence type="ECO:0000256" key="3">
    <source>
        <dbReference type="ARBA" id="ARBA00022536"/>
    </source>
</evidence>
<feature type="disulfide bond" evidence="20">
    <location>
        <begin position="280"/>
        <end position="298"/>
    </location>
</feature>
<dbReference type="FunFam" id="4.10.400.10:FF:000025">
    <property type="entry name" value="Very low density lipoprotein receptor"/>
    <property type="match status" value="1"/>
</dbReference>
<keyword evidence="16" id="KW-0168">Coated pit</keyword>
<feature type="domain" description="EGF-like" evidence="25">
    <location>
        <begin position="66"/>
        <end position="102"/>
    </location>
</feature>
<dbReference type="InterPro" id="IPR001881">
    <property type="entry name" value="EGF-like_Ca-bd_dom"/>
</dbReference>
<evidence type="ECO:0000256" key="14">
    <source>
        <dbReference type="ARBA" id="ARBA00023166"/>
    </source>
</evidence>
<evidence type="ECO:0000256" key="11">
    <source>
        <dbReference type="ARBA" id="ARBA00023098"/>
    </source>
</evidence>
<evidence type="ECO:0000256" key="5">
    <source>
        <dbReference type="ARBA" id="ARBA00022583"/>
    </source>
</evidence>
<evidence type="ECO:0000256" key="19">
    <source>
        <dbReference type="ARBA" id="ARBA00046288"/>
    </source>
</evidence>
<dbReference type="SMART" id="SM00135">
    <property type="entry name" value="LY"/>
    <property type="match status" value="4"/>
</dbReference>
<dbReference type="PROSITE" id="PS01209">
    <property type="entry name" value="LDLRA_1"/>
    <property type="match status" value="6"/>
</dbReference>
<dbReference type="InterPro" id="IPR051221">
    <property type="entry name" value="LDLR-related"/>
</dbReference>
<feature type="signal peptide" evidence="23">
    <location>
        <begin position="1"/>
        <end position="22"/>
    </location>
</feature>
<evidence type="ECO:0000256" key="21">
    <source>
        <dbReference type="PROSITE-ProRule" id="PRU00461"/>
    </source>
</evidence>
<evidence type="ECO:0000256" key="2">
    <source>
        <dbReference type="ARBA" id="ARBA00022448"/>
    </source>
</evidence>
<feature type="transmembrane region" description="Helical" evidence="22">
    <location>
        <begin position="794"/>
        <end position="811"/>
    </location>
</feature>
<evidence type="ECO:0000259" key="24">
    <source>
        <dbReference type="SMART" id="SM00179"/>
    </source>
</evidence>
<dbReference type="Ensembl" id="ENSSTUT00000109648.1">
    <property type="protein sequence ID" value="ENSSTUP00000102235.1"/>
    <property type="gene ID" value="ENSSTUG00000037262.1"/>
</dbReference>
<evidence type="ECO:0000256" key="7">
    <source>
        <dbReference type="ARBA" id="ARBA00022729"/>
    </source>
</evidence>
<evidence type="ECO:0000256" key="20">
    <source>
        <dbReference type="PROSITE-ProRule" id="PRU00124"/>
    </source>
</evidence>
<dbReference type="PANTHER" id="PTHR22722">
    <property type="entry name" value="LOW-DENSITY LIPOPROTEIN RECEPTOR-RELATED PROTEIN 2-RELATED"/>
    <property type="match status" value="1"/>
</dbReference>
<dbReference type="FunFam" id="4.10.400.10:FF:000038">
    <property type="entry name" value="Very low density lipoprotein receptor"/>
    <property type="match status" value="1"/>
</dbReference>
<feature type="disulfide bond" evidence="20">
    <location>
        <begin position="188"/>
        <end position="200"/>
    </location>
</feature>
<evidence type="ECO:0000256" key="1">
    <source>
        <dbReference type="ARBA" id="ARBA00004600"/>
    </source>
</evidence>
<dbReference type="PROSITE" id="PS51120">
    <property type="entry name" value="LDLRB"/>
    <property type="match status" value="3"/>
</dbReference>
<evidence type="ECO:0000256" key="16">
    <source>
        <dbReference type="ARBA" id="ARBA00023176"/>
    </source>
</evidence>
<dbReference type="GO" id="GO:0008203">
    <property type="term" value="P:cholesterol metabolic process"/>
    <property type="evidence" value="ECO:0007669"/>
    <property type="project" value="UniProtKB-KW"/>
</dbReference>
<comment type="caution">
    <text evidence="20">Lacks conserved residue(s) required for the propagation of feature annotation.</text>
</comment>
<dbReference type="Gene3D" id="4.10.400.10">
    <property type="entry name" value="Low-density Lipoprotein Receptor"/>
    <property type="match status" value="8"/>
</dbReference>
<evidence type="ECO:0000256" key="8">
    <source>
        <dbReference type="ARBA" id="ARBA00022737"/>
    </source>
</evidence>
<evidence type="ECO:0000256" key="22">
    <source>
        <dbReference type="SAM" id="Phobius"/>
    </source>
</evidence>
<keyword evidence="27" id="KW-1185">Reference proteome</keyword>
<name>A0A674E2C9_SALTR</name>
<dbReference type="Pfam" id="PF00058">
    <property type="entry name" value="Ldl_recept_b"/>
    <property type="match status" value="4"/>
</dbReference>
<dbReference type="Pfam" id="PF07645">
    <property type="entry name" value="EGF_CA"/>
    <property type="match status" value="1"/>
</dbReference>
<dbReference type="GO" id="GO:0006898">
    <property type="term" value="P:receptor-mediated endocytosis"/>
    <property type="evidence" value="ECO:0007669"/>
    <property type="project" value="TreeGrafter"/>
</dbReference>
<dbReference type="AlphaFoldDB" id="A0A674E2C9"/>
<dbReference type="CDD" id="cd00112">
    <property type="entry name" value="LDLa"/>
    <property type="match status" value="7"/>
</dbReference>
<feature type="domain" description="EGF-like" evidence="25">
    <location>
        <begin position="730"/>
        <end position="775"/>
    </location>
</feature>
<feature type="disulfide bond" evidence="20">
    <location>
        <begin position="273"/>
        <end position="285"/>
    </location>
</feature>
<dbReference type="GO" id="GO:0006869">
    <property type="term" value="P:lipid transport"/>
    <property type="evidence" value="ECO:0007669"/>
    <property type="project" value="UniProtKB-KW"/>
</dbReference>
<feature type="disulfide bond" evidence="20">
    <location>
        <begin position="234"/>
        <end position="252"/>
    </location>
</feature>
<evidence type="ECO:0000256" key="17">
    <source>
        <dbReference type="ARBA" id="ARBA00023180"/>
    </source>
</evidence>
<keyword evidence="9 22" id="KW-1133">Transmembrane helix</keyword>
<dbReference type="GO" id="GO:0005905">
    <property type="term" value="C:clathrin-coated pit"/>
    <property type="evidence" value="ECO:0007669"/>
    <property type="project" value="UniProtKB-SubCell"/>
</dbReference>
<dbReference type="GO" id="GO:0042562">
    <property type="term" value="F:hormone binding"/>
    <property type="evidence" value="ECO:0007669"/>
    <property type="project" value="TreeGrafter"/>
</dbReference>
<keyword evidence="7 23" id="KW-0732">Signal</keyword>
<dbReference type="GO" id="GO:0043235">
    <property type="term" value="C:receptor complex"/>
    <property type="evidence" value="ECO:0007669"/>
    <property type="project" value="TreeGrafter"/>
</dbReference>
<evidence type="ECO:0000313" key="26">
    <source>
        <dbReference type="Ensembl" id="ENSSTUP00000102235.1"/>
    </source>
</evidence>
<feature type="domain" description="EGF-like" evidence="25">
    <location>
        <begin position="105"/>
        <end position="143"/>
    </location>
</feature>
<evidence type="ECO:0000256" key="6">
    <source>
        <dbReference type="ARBA" id="ARBA00022692"/>
    </source>
</evidence>
<dbReference type="CDD" id="cd00054">
    <property type="entry name" value="EGF_CA"/>
    <property type="match status" value="1"/>
</dbReference>
<evidence type="ECO:0000256" key="23">
    <source>
        <dbReference type="SAM" id="SignalP"/>
    </source>
</evidence>
<feature type="domain" description="EGF-like" evidence="25">
    <location>
        <begin position="433"/>
        <end position="469"/>
    </location>
</feature>
<dbReference type="FunFam" id="4.10.400.10:FF:000057">
    <property type="entry name" value="Very low density lipoprotein receptor"/>
    <property type="match status" value="1"/>
</dbReference>
<gene>
    <name evidence="26" type="primary">VLDLR</name>
    <name evidence="26" type="synonym">vldlr</name>
</gene>
<dbReference type="PANTHER" id="PTHR22722:SF15">
    <property type="entry name" value="LOW-DENSITY LIPOPROTEIN RECEPTOR-RELATED"/>
    <property type="match status" value="1"/>
</dbReference>
<keyword evidence="14" id="KW-1207">Sterol metabolism</keyword>
<keyword evidence="15" id="KW-0675">Receptor</keyword>
<keyword evidence="2" id="KW-0813">Transport</keyword>
<evidence type="ECO:0000259" key="25">
    <source>
        <dbReference type="SMART" id="SM00181"/>
    </source>
</evidence>
<feature type="disulfide bond" evidence="20">
    <location>
        <begin position="360"/>
        <end position="378"/>
    </location>
</feature>
<keyword evidence="13 20" id="KW-1015">Disulfide bond</keyword>
<dbReference type="InterPro" id="IPR000033">
    <property type="entry name" value="LDLR_classB_rpt"/>
</dbReference>
<dbReference type="FunFam" id="4.10.400.10:FF:000043">
    <property type="entry name" value="Very low density lipoprotein receptor"/>
    <property type="match status" value="1"/>
</dbReference>
<dbReference type="PRINTS" id="PR00261">
    <property type="entry name" value="LDLRECEPTOR"/>
</dbReference>
<keyword evidence="4" id="KW-0153">Cholesterol metabolism</keyword>
<dbReference type="Pfam" id="PF00057">
    <property type="entry name" value="Ldl_recept_a"/>
    <property type="match status" value="8"/>
</dbReference>
<reference evidence="26" key="1">
    <citation type="submission" date="2025-08" db="UniProtKB">
        <authorList>
            <consortium name="Ensembl"/>
        </authorList>
    </citation>
    <scope>IDENTIFICATION</scope>
</reference>
<keyword evidence="10" id="KW-0445">Lipid transport</keyword>
<keyword evidence="8" id="KW-0677">Repeat</keyword>
<dbReference type="InterPro" id="IPR049883">
    <property type="entry name" value="NOTCH1_EGF-like"/>
</dbReference>
<keyword evidence="17" id="KW-0325">Glycoprotein</keyword>
<keyword evidence="11" id="KW-0443">Lipid metabolism</keyword>
<dbReference type="FunFam" id="4.10.400.10:FF:000051">
    <property type="entry name" value="Very low density lipoprotein receptor"/>
    <property type="match status" value="1"/>
</dbReference>
<feature type="disulfide bond" evidence="20">
    <location>
        <begin position="74"/>
        <end position="92"/>
    </location>
</feature>
<dbReference type="SMART" id="SM00179">
    <property type="entry name" value="EGF_CA"/>
    <property type="match status" value="2"/>
</dbReference>
<feature type="domain" description="EGF-like calcium-binding" evidence="24">
    <location>
        <begin position="430"/>
        <end position="469"/>
    </location>
</feature>
<accession>A0A674E2C9</accession>
<dbReference type="GO" id="GO:0005509">
    <property type="term" value="F:calcium ion binding"/>
    <property type="evidence" value="ECO:0007669"/>
    <property type="project" value="InterPro"/>
</dbReference>
<dbReference type="InterPro" id="IPR018097">
    <property type="entry name" value="EGF_Ca-bd_CS"/>
</dbReference>
<dbReference type="GO" id="GO:0007399">
    <property type="term" value="P:nervous system development"/>
    <property type="evidence" value="ECO:0007669"/>
    <property type="project" value="UniProtKB-ARBA"/>
</dbReference>
<evidence type="ECO:0000256" key="9">
    <source>
        <dbReference type="ARBA" id="ARBA00022989"/>
    </source>
</evidence>
<dbReference type="Proteomes" id="UP000472277">
    <property type="component" value="Chromosome 23"/>
</dbReference>
<feature type="domain" description="EGF-like" evidence="25">
    <location>
        <begin position="393"/>
        <end position="429"/>
    </location>
</feature>
<keyword evidence="6 22" id="KW-0812">Transmembrane</keyword>
<dbReference type="Gene3D" id="2.120.10.30">
    <property type="entry name" value="TolB, C-terminal domain"/>
    <property type="match status" value="1"/>
</dbReference>
<dbReference type="InterPro" id="IPR023415">
    <property type="entry name" value="LDLR_class-A_CS"/>
</dbReference>
<dbReference type="SUPFAM" id="SSF63825">
    <property type="entry name" value="YWTD domain"/>
    <property type="match status" value="1"/>
</dbReference>
<protein>
    <submittedName>
        <fullName evidence="26">Very low density lipoprotein receptor</fullName>
    </submittedName>
</protein>
<feature type="disulfide bond" evidence="20">
    <location>
        <begin position="195"/>
        <end position="213"/>
    </location>
</feature>
<dbReference type="GO" id="GO:0016324">
    <property type="term" value="C:apical plasma membrane"/>
    <property type="evidence" value="ECO:0007669"/>
    <property type="project" value="TreeGrafter"/>
</dbReference>
<evidence type="ECO:0000256" key="12">
    <source>
        <dbReference type="ARBA" id="ARBA00023136"/>
    </source>
</evidence>
<feature type="disulfide bond" evidence="20">
    <location>
        <begin position="227"/>
        <end position="239"/>
    </location>
</feature>
<feature type="disulfide bond" evidence="20">
    <location>
        <begin position="292"/>
        <end position="307"/>
    </location>
</feature>
<dbReference type="InterPro" id="IPR000742">
    <property type="entry name" value="EGF"/>
</dbReference>
<feature type="disulfide bond" evidence="20">
    <location>
        <begin position="86"/>
        <end position="101"/>
    </location>
</feature>
<dbReference type="SMART" id="SM00192">
    <property type="entry name" value="LDLa"/>
    <property type="match status" value="8"/>
</dbReference>
<dbReference type="PROSITE" id="PS00010">
    <property type="entry name" value="ASX_HYDROXYL"/>
    <property type="match status" value="1"/>
</dbReference>
<dbReference type="FunFam" id="2.10.25.10:FF:000009">
    <property type="entry name" value="Low-density lipoprotein receptor isoform 1"/>
    <property type="match status" value="1"/>
</dbReference>
<dbReference type="InterPro" id="IPR000152">
    <property type="entry name" value="EGF-type_Asp/Asn_hydroxyl_site"/>
</dbReference>
<feature type="repeat" description="LDL-receptor class B" evidence="21">
    <location>
        <begin position="593"/>
        <end position="636"/>
    </location>
</feature>
<dbReference type="SMART" id="SM00181">
    <property type="entry name" value="EGF"/>
    <property type="match status" value="5"/>
</dbReference>
<dbReference type="GeneTree" id="ENSGT00940000155460"/>
<feature type="disulfide bond" evidence="20">
    <location>
        <begin position="207"/>
        <end position="222"/>
    </location>
</feature>
<evidence type="ECO:0000256" key="18">
    <source>
        <dbReference type="ARBA" id="ARBA00023221"/>
    </source>
</evidence>
<comment type="subcellular location">
    <subcellularLocation>
        <location evidence="19">Endomembrane system</location>
        <topology evidence="19">Single-pass type I membrane protein</topology>
    </subcellularLocation>
    <subcellularLocation>
        <location evidence="1">Membrane</location>
        <location evidence="1">Clathrin-coated pit</location>
    </subcellularLocation>
</comment>
<feature type="disulfide bond" evidence="20">
    <location>
        <begin position="106"/>
        <end position="118"/>
    </location>
</feature>
<dbReference type="Gene3D" id="2.10.25.10">
    <property type="entry name" value="Laminin"/>
    <property type="match status" value="3"/>
</dbReference>
<feature type="domain" description="EGF-like calcium-binding" evidence="24">
    <location>
        <begin position="390"/>
        <end position="429"/>
    </location>
</feature>
<keyword evidence="5" id="KW-0254">Endocytosis</keyword>
<dbReference type="FunFam" id="2.120.10.30:FF:000002">
    <property type="entry name" value="low-density lipoprotein receptor isoform X1"/>
    <property type="match status" value="1"/>
</dbReference>
<dbReference type="InterPro" id="IPR036055">
    <property type="entry name" value="LDL_receptor-like_sf"/>
</dbReference>
<keyword evidence="12 22" id="KW-0472">Membrane</keyword>